<reference evidence="1 2" key="1">
    <citation type="journal article" date="2018" name="Arch. Microbiol.">
        <title>New insights into the metabolic potential of the phototrophic purple bacterium Rhodopila globiformis DSM 161(T) from its draft genome sequence and evidence for a vanadium-dependent nitrogenase.</title>
        <authorList>
            <person name="Imhoff J.F."/>
            <person name="Rahn T."/>
            <person name="Kunzel S."/>
            <person name="Neulinger S.C."/>
        </authorList>
    </citation>
    <scope>NUCLEOTIDE SEQUENCE [LARGE SCALE GENOMIC DNA]</scope>
    <source>
        <strain evidence="1 2">DSM 161</strain>
    </source>
</reference>
<proteinExistence type="predicted"/>
<gene>
    <name evidence="1" type="ORF">CCS01_26550</name>
</gene>
<evidence type="ECO:0000313" key="2">
    <source>
        <dbReference type="Proteomes" id="UP000239724"/>
    </source>
</evidence>
<dbReference type="Proteomes" id="UP000239724">
    <property type="component" value="Unassembled WGS sequence"/>
</dbReference>
<dbReference type="EMBL" id="NHRY01000254">
    <property type="protein sequence ID" value="PPQ27751.1"/>
    <property type="molecule type" value="Genomic_DNA"/>
</dbReference>
<dbReference type="RefSeq" id="WP_104521841.1">
    <property type="nucleotide sequence ID" value="NZ_NHRY01000254.1"/>
</dbReference>
<organism evidence="1 2">
    <name type="scientific">Rhodopila globiformis</name>
    <name type="common">Rhodopseudomonas globiformis</name>
    <dbReference type="NCBI Taxonomy" id="1071"/>
    <lineage>
        <taxon>Bacteria</taxon>
        <taxon>Pseudomonadati</taxon>
        <taxon>Pseudomonadota</taxon>
        <taxon>Alphaproteobacteria</taxon>
        <taxon>Acetobacterales</taxon>
        <taxon>Acetobacteraceae</taxon>
        <taxon>Rhodopila</taxon>
    </lineage>
</organism>
<comment type="caution">
    <text evidence="1">The sequence shown here is derived from an EMBL/GenBank/DDBJ whole genome shotgun (WGS) entry which is preliminary data.</text>
</comment>
<dbReference type="AlphaFoldDB" id="A0A2S6MZG5"/>
<dbReference type="GO" id="GO:0050920">
    <property type="term" value="P:regulation of chemotaxis"/>
    <property type="evidence" value="ECO:0007669"/>
    <property type="project" value="InterPro"/>
</dbReference>
<evidence type="ECO:0000313" key="1">
    <source>
        <dbReference type="EMBL" id="PPQ27751.1"/>
    </source>
</evidence>
<name>A0A2S6MZG5_RHOGL</name>
<dbReference type="Pfam" id="PF04344">
    <property type="entry name" value="CheZ"/>
    <property type="match status" value="1"/>
</dbReference>
<dbReference type="GO" id="GO:0003824">
    <property type="term" value="F:catalytic activity"/>
    <property type="evidence" value="ECO:0007669"/>
    <property type="project" value="InterPro"/>
</dbReference>
<dbReference type="Gene3D" id="1.10.287.500">
    <property type="entry name" value="Helix hairpin bin"/>
    <property type="match status" value="1"/>
</dbReference>
<dbReference type="OrthoDB" id="7269965at2"/>
<sequence>MQTVEDARPGQGRSAADLAGRLEKITDQLQREIGRLSAMEPISTAEKQLSVLHEELDGIAHLIAETRTEIAGLQPSGIAYSHLTGASDELDAVVGATERAAVEIMVSAERAQEAAQRLRNLADLPTQALRDLDEIESASVDIFMACSFQDLTGQRIRKVVNALAYIEKRVTTLTLLWQAVPGQDVGAPRLDHREDAHLLNGPNDSGLQQDDIDMLLNGAAASTTAGQDDIDALFADVAKPAH</sequence>
<protein>
    <submittedName>
        <fullName evidence="1">Uncharacterized protein</fullName>
    </submittedName>
</protein>
<keyword evidence="2" id="KW-1185">Reference proteome</keyword>
<dbReference type="SUPFAM" id="SSF75708">
    <property type="entry name" value="Chemotaxis phosphatase CheZ"/>
    <property type="match status" value="1"/>
</dbReference>
<accession>A0A2S6MZG5</accession>
<dbReference type="InterPro" id="IPR007439">
    <property type="entry name" value="Chemotax_Pase_CheZ"/>
</dbReference>
<dbReference type="GO" id="GO:0009288">
    <property type="term" value="C:bacterial-type flagellum"/>
    <property type="evidence" value="ECO:0007669"/>
    <property type="project" value="InterPro"/>
</dbReference>